<evidence type="ECO:0000313" key="3">
    <source>
        <dbReference type="Proteomes" id="UP001231189"/>
    </source>
</evidence>
<name>A0AAD8STU4_LOLMU</name>
<dbReference type="EMBL" id="JAUUTY010000003">
    <property type="protein sequence ID" value="KAK1664231.1"/>
    <property type="molecule type" value="Genomic_DNA"/>
</dbReference>
<dbReference type="Proteomes" id="UP001231189">
    <property type="component" value="Unassembled WGS sequence"/>
</dbReference>
<evidence type="ECO:0000313" key="2">
    <source>
        <dbReference type="EMBL" id="KAK1664231.1"/>
    </source>
</evidence>
<keyword evidence="3" id="KW-1185">Reference proteome</keyword>
<feature type="region of interest" description="Disordered" evidence="1">
    <location>
        <begin position="76"/>
        <end position="107"/>
    </location>
</feature>
<feature type="compositionally biased region" description="Acidic residues" evidence="1">
    <location>
        <begin position="22"/>
        <end position="50"/>
    </location>
</feature>
<protein>
    <submittedName>
        <fullName evidence="2">Uncharacterized protein</fullName>
    </submittedName>
</protein>
<gene>
    <name evidence="2" type="ORF">QYE76_052390</name>
</gene>
<accession>A0AAD8STU4</accession>
<evidence type="ECO:0000256" key="1">
    <source>
        <dbReference type="SAM" id="MobiDB-lite"/>
    </source>
</evidence>
<reference evidence="2" key="1">
    <citation type="submission" date="2023-07" db="EMBL/GenBank/DDBJ databases">
        <title>A chromosome-level genome assembly of Lolium multiflorum.</title>
        <authorList>
            <person name="Chen Y."/>
            <person name="Copetti D."/>
            <person name="Kolliker R."/>
            <person name="Studer B."/>
        </authorList>
    </citation>
    <scope>NUCLEOTIDE SEQUENCE</scope>
    <source>
        <strain evidence="2">02402/16</strain>
        <tissue evidence="2">Leaf</tissue>
    </source>
</reference>
<dbReference type="AlphaFoldDB" id="A0AAD8STU4"/>
<proteinExistence type="predicted"/>
<organism evidence="2 3">
    <name type="scientific">Lolium multiflorum</name>
    <name type="common">Italian ryegrass</name>
    <name type="synonym">Lolium perenne subsp. multiflorum</name>
    <dbReference type="NCBI Taxonomy" id="4521"/>
    <lineage>
        <taxon>Eukaryota</taxon>
        <taxon>Viridiplantae</taxon>
        <taxon>Streptophyta</taxon>
        <taxon>Embryophyta</taxon>
        <taxon>Tracheophyta</taxon>
        <taxon>Spermatophyta</taxon>
        <taxon>Magnoliopsida</taxon>
        <taxon>Liliopsida</taxon>
        <taxon>Poales</taxon>
        <taxon>Poaceae</taxon>
        <taxon>BOP clade</taxon>
        <taxon>Pooideae</taxon>
        <taxon>Poodae</taxon>
        <taxon>Poeae</taxon>
        <taxon>Poeae Chloroplast Group 2 (Poeae type)</taxon>
        <taxon>Loliodinae</taxon>
        <taxon>Loliinae</taxon>
        <taxon>Lolium</taxon>
    </lineage>
</organism>
<feature type="region of interest" description="Disordered" evidence="1">
    <location>
        <begin position="1"/>
        <end position="54"/>
    </location>
</feature>
<comment type="caution">
    <text evidence="2">The sequence shown here is derived from an EMBL/GenBank/DDBJ whole genome shotgun (WGS) entry which is preliminary data.</text>
</comment>
<sequence length="107" mass="11796">MGEAGSSGRADALAAAMMEAPTVEEEAPMEEEEEAAEETEVEDDDDDEFDVEKKLQDDARAREEAHIRRAIELSLQAAQQGTAEDARRERHRPTTAAARGARAEELR</sequence>
<feature type="compositionally biased region" description="Low complexity" evidence="1">
    <location>
        <begin position="1"/>
        <end position="21"/>
    </location>
</feature>